<evidence type="ECO:0000259" key="7">
    <source>
        <dbReference type="PROSITE" id="PS51294"/>
    </source>
</evidence>
<feature type="domain" description="HTH myb-type" evidence="7">
    <location>
        <begin position="131"/>
        <end position="186"/>
    </location>
</feature>
<dbReference type="FunFam" id="1.10.10.60:FF:000010">
    <property type="entry name" value="Transcriptional activator Myb isoform A"/>
    <property type="match status" value="1"/>
</dbReference>
<dbReference type="PROSITE" id="PS51294">
    <property type="entry name" value="HTH_MYB"/>
    <property type="match status" value="3"/>
</dbReference>
<proteinExistence type="predicted"/>
<dbReference type="SMART" id="SM00717">
    <property type="entry name" value="SANT"/>
    <property type="match status" value="3"/>
</dbReference>
<dbReference type="InterPro" id="IPR017930">
    <property type="entry name" value="Myb_dom"/>
</dbReference>
<evidence type="ECO:0000259" key="6">
    <source>
        <dbReference type="PROSITE" id="PS50090"/>
    </source>
</evidence>
<keyword evidence="5" id="KW-0539">Nucleus</keyword>
<dbReference type="VEuPathDB" id="TrichDB:TRFO_39168"/>
<accession>A0A1J4J632</accession>
<comment type="caution">
    <text evidence="8">The sequence shown here is derived from an EMBL/GenBank/DDBJ whole genome shotgun (WGS) entry which is preliminary data.</text>
</comment>
<keyword evidence="1" id="KW-0677">Repeat</keyword>
<dbReference type="AlphaFoldDB" id="A0A1J4J632"/>
<evidence type="ECO:0000256" key="1">
    <source>
        <dbReference type="ARBA" id="ARBA00022737"/>
    </source>
</evidence>
<dbReference type="InterPro" id="IPR001005">
    <property type="entry name" value="SANT/Myb"/>
</dbReference>
<dbReference type="SUPFAM" id="SSF46689">
    <property type="entry name" value="Homeodomain-like"/>
    <property type="match status" value="2"/>
</dbReference>
<dbReference type="InterPro" id="IPR051575">
    <property type="entry name" value="Myb-like_DNA-bd"/>
</dbReference>
<dbReference type="GeneID" id="94847188"/>
<keyword evidence="2" id="KW-0805">Transcription regulation</keyword>
<dbReference type="Pfam" id="PF00249">
    <property type="entry name" value="Myb_DNA-binding"/>
    <property type="match status" value="3"/>
</dbReference>
<dbReference type="Proteomes" id="UP000179807">
    <property type="component" value="Unassembled WGS sequence"/>
</dbReference>
<feature type="domain" description="Myb-like" evidence="6">
    <location>
        <begin position="131"/>
        <end position="182"/>
    </location>
</feature>
<feature type="domain" description="Myb-like" evidence="6">
    <location>
        <begin position="78"/>
        <end position="130"/>
    </location>
</feature>
<keyword evidence="3" id="KW-0238">DNA-binding</keyword>
<evidence type="ECO:0000256" key="3">
    <source>
        <dbReference type="ARBA" id="ARBA00023125"/>
    </source>
</evidence>
<sequence>METFFLPDLNELNEDQPDQLSLHSSLQQPEGISCFDFWPQNSNQPNLNSNLGISYSNLPSPLPSVFGEHPLTRKRETNAKSNSGTWTAEEDELLKMLVEKTPHKKKWQTMAAHFNGKTAQQIMNRWNKVLNPNLIKGNWTPEEDEILKQWVQEKGEKYWTKVAKQLPGRIGKQCRERWMNCLKPDINKKGWTEEEDQQIIQLQSTYGNKWAKMAEIMHGRTDNQIKNRWNSVLKKRISLSVSDQSSNETVNDQSFIETFSDDMSNYCFDLKEIESQSNQLFGDDDDFESLWYDDSWMEKDR</sequence>
<evidence type="ECO:0000256" key="2">
    <source>
        <dbReference type="ARBA" id="ARBA00023015"/>
    </source>
</evidence>
<reference evidence="8" key="1">
    <citation type="submission" date="2016-10" db="EMBL/GenBank/DDBJ databases">
        <authorList>
            <person name="Benchimol M."/>
            <person name="Almeida L.G."/>
            <person name="Vasconcelos A.T."/>
            <person name="Perreira-Neves A."/>
            <person name="Rosa I.A."/>
            <person name="Tasca T."/>
            <person name="Bogo M.R."/>
            <person name="de Souza W."/>
        </authorList>
    </citation>
    <scope>NUCLEOTIDE SEQUENCE [LARGE SCALE GENOMIC DNA]</scope>
    <source>
        <strain evidence="8">K</strain>
    </source>
</reference>
<dbReference type="RefSeq" id="XP_068347809.1">
    <property type="nucleotide sequence ID" value="XM_068512484.1"/>
</dbReference>
<feature type="domain" description="HTH myb-type" evidence="7">
    <location>
        <begin position="191"/>
        <end position="237"/>
    </location>
</feature>
<dbReference type="GO" id="GO:0001006">
    <property type="term" value="F:RNA polymerase III type 3 promoter sequence-specific DNA binding"/>
    <property type="evidence" value="ECO:0007669"/>
    <property type="project" value="TreeGrafter"/>
</dbReference>
<feature type="domain" description="Myb-like" evidence="6">
    <location>
        <begin position="183"/>
        <end position="233"/>
    </location>
</feature>
<dbReference type="GO" id="GO:0042795">
    <property type="term" value="P:snRNA transcription by RNA polymerase II"/>
    <property type="evidence" value="ECO:0007669"/>
    <property type="project" value="TreeGrafter"/>
</dbReference>
<keyword evidence="4" id="KW-0804">Transcription</keyword>
<evidence type="ECO:0000256" key="4">
    <source>
        <dbReference type="ARBA" id="ARBA00023163"/>
    </source>
</evidence>
<dbReference type="GO" id="GO:0000978">
    <property type="term" value="F:RNA polymerase II cis-regulatory region sequence-specific DNA binding"/>
    <property type="evidence" value="ECO:0007669"/>
    <property type="project" value="TreeGrafter"/>
</dbReference>
<dbReference type="Gene3D" id="1.10.10.60">
    <property type="entry name" value="Homeodomain-like"/>
    <property type="match status" value="3"/>
</dbReference>
<dbReference type="GO" id="GO:0042796">
    <property type="term" value="P:snRNA transcription by RNA polymerase III"/>
    <property type="evidence" value="ECO:0007669"/>
    <property type="project" value="TreeGrafter"/>
</dbReference>
<dbReference type="OrthoDB" id="2143914at2759"/>
<dbReference type="PANTHER" id="PTHR46621">
    <property type="entry name" value="SNRNA-ACTIVATING PROTEIN COMPLEX SUBUNIT 4"/>
    <property type="match status" value="1"/>
</dbReference>
<gene>
    <name evidence="8" type="ORF">TRFO_39168</name>
</gene>
<dbReference type="CDD" id="cd00167">
    <property type="entry name" value="SANT"/>
    <property type="match status" value="3"/>
</dbReference>
<dbReference type="PROSITE" id="PS50090">
    <property type="entry name" value="MYB_LIKE"/>
    <property type="match status" value="3"/>
</dbReference>
<evidence type="ECO:0000313" key="8">
    <source>
        <dbReference type="EMBL" id="OHS94672.1"/>
    </source>
</evidence>
<dbReference type="PANTHER" id="PTHR46621:SF1">
    <property type="entry name" value="SNRNA-ACTIVATING PROTEIN COMPLEX SUBUNIT 4"/>
    <property type="match status" value="1"/>
</dbReference>
<dbReference type="EMBL" id="MLAK01001300">
    <property type="protein sequence ID" value="OHS94672.1"/>
    <property type="molecule type" value="Genomic_DNA"/>
</dbReference>
<evidence type="ECO:0000256" key="5">
    <source>
        <dbReference type="ARBA" id="ARBA00023242"/>
    </source>
</evidence>
<name>A0A1J4J632_9EUKA</name>
<keyword evidence="9" id="KW-1185">Reference proteome</keyword>
<dbReference type="GO" id="GO:0019185">
    <property type="term" value="C:snRNA-activating protein complex"/>
    <property type="evidence" value="ECO:0007669"/>
    <property type="project" value="TreeGrafter"/>
</dbReference>
<evidence type="ECO:0000313" key="9">
    <source>
        <dbReference type="Proteomes" id="UP000179807"/>
    </source>
</evidence>
<protein>
    <submittedName>
        <fullName evidence="8">Myb-like DNA-binding domain containing protein</fullName>
    </submittedName>
</protein>
<organism evidence="8 9">
    <name type="scientific">Tritrichomonas foetus</name>
    <dbReference type="NCBI Taxonomy" id="1144522"/>
    <lineage>
        <taxon>Eukaryota</taxon>
        <taxon>Metamonada</taxon>
        <taxon>Parabasalia</taxon>
        <taxon>Tritrichomonadida</taxon>
        <taxon>Tritrichomonadidae</taxon>
        <taxon>Tritrichomonas</taxon>
    </lineage>
</organism>
<dbReference type="InterPro" id="IPR009057">
    <property type="entry name" value="Homeodomain-like_sf"/>
</dbReference>
<feature type="domain" description="HTH myb-type" evidence="7">
    <location>
        <begin position="84"/>
        <end position="130"/>
    </location>
</feature>